<sequence length="192" mass="21020">MKLPFFGGRHRAAVPREKILLLVTLSVLVLAVLAAVGYGAQKYLQAQARIAELTPRYQRLEGSWLAREDMQTAQQAASQLLDAYAYPASMDTGTLGTDIQQKIRNLFAGAGVDLASSQVMPEREDGNLLLVPVTVRASGSIDGIRNVLAQLAAQTPYIRLESLNLQQGRKLNLHTPVTINMQATLVVWRRAV</sequence>
<dbReference type="InterPro" id="IPR014717">
    <property type="entry name" value="Transl_elong_EF1B/ribsomal_bS6"/>
</dbReference>
<name>A0A1M4URU0_9BURK</name>
<proteinExistence type="predicted"/>
<protein>
    <submittedName>
        <fullName evidence="1">General secretion pathway protein M</fullName>
    </submittedName>
</protein>
<dbReference type="OrthoDB" id="8904003at2"/>
<reference evidence="1 2" key="1">
    <citation type="submission" date="2016-11" db="EMBL/GenBank/DDBJ databases">
        <authorList>
            <person name="Jaros S."/>
            <person name="Januszkiewicz K."/>
            <person name="Wedrychowicz H."/>
        </authorList>
    </citation>
    <scope>NUCLEOTIDE SEQUENCE [LARGE SCALE GENOMIC DNA]</scope>
    <source>
        <strain evidence="1 2">DSM 16112</strain>
    </source>
</reference>
<dbReference type="InterPro" id="IPR034756">
    <property type="entry name" value="T2SSM_b"/>
</dbReference>
<dbReference type="STRING" id="1122156.SAMN02745117_00553"/>
<evidence type="ECO:0000313" key="1">
    <source>
        <dbReference type="EMBL" id="SHE59414.1"/>
    </source>
</evidence>
<dbReference type="NCBIfam" id="NF040576">
    <property type="entry name" value="T2SS_GspM_XpsM"/>
    <property type="match status" value="1"/>
</dbReference>
<dbReference type="Pfam" id="PF10741">
    <property type="entry name" value="T2SSM_b"/>
    <property type="match status" value="1"/>
</dbReference>
<dbReference type="Gene3D" id="3.30.70.60">
    <property type="match status" value="1"/>
</dbReference>
<dbReference type="EMBL" id="FQUZ01000004">
    <property type="protein sequence ID" value="SHE59414.1"/>
    <property type="molecule type" value="Genomic_DNA"/>
</dbReference>
<dbReference type="RefSeq" id="WP_073354441.1">
    <property type="nucleotide sequence ID" value="NZ_FQUZ01000004.1"/>
</dbReference>
<keyword evidence="2" id="KW-1185">Reference proteome</keyword>
<dbReference type="Proteomes" id="UP000184327">
    <property type="component" value="Unassembled WGS sequence"/>
</dbReference>
<dbReference type="AlphaFoldDB" id="A0A1M4URU0"/>
<gene>
    <name evidence="1" type="ORF">SAMN02745117_00553</name>
</gene>
<organism evidence="1 2">
    <name type="scientific">Lampropedia hyalina DSM 16112</name>
    <dbReference type="NCBI Taxonomy" id="1122156"/>
    <lineage>
        <taxon>Bacteria</taxon>
        <taxon>Pseudomonadati</taxon>
        <taxon>Pseudomonadota</taxon>
        <taxon>Betaproteobacteria</taxon>
        <taxon>Burkholderiales</taxon>
        <taxon>Comamonadaceae</taxon>
        <taxon>Lampropedia</taxon>
    </lineage>
</organism>
<evidence type="ECO:0000313" key="2">
    <source>
        <dbReference type="Proteomes" id="UP000184327"/>
    </source>
</evidence>
<accession>A0A1M4URU0</accession>